<dbReference type="InterPro" id="IPR046893">
    <property type="entry name" value="MSSS"/>
</dbReference>
<feature type="compositionally biased region" description="Low complexity" evidence="7">
    <location>
        <begin position="796"/>
        <end position="806"/>
    </location>
</feature>
<dbReference type="Gene3D" id="1.10.1420.10">
    <property type="match status" value="2"/>
</dbReference>
<dbReference type="InterPro" id="IPR045076">
    <property type="entry name" value="MutS"/>
</dbReference>
<dbReference type="GO" id="GO:0016887">
    <property type="term" value="F:ATP hydrolysis activity"/>
    <property type="evidence" value="ECO:0007669"/>
    <property type="project" value="InterPro"/>
</dbReference>
<keyword evidence="9" id="KW-0255">Endonuclease</keyword>
<dbReference type="SUPFAM" id="SSF48334">
    <property type="entry name" value="DNA repair protein MutS, domain III"/>
    <property type="match status" value="1"/>
</dbReference>
<dbReference type="InterPro" id="IPR000432">
    <property type="entry name" value="DNA_mismatch_repair_MutS_C"/>
</dbReference>
<evidence type="ECO:0000256" key="4">
    <source>
        <dbReference type="ARBA" id="ARBA00022840"/>
    </source>
</evidence>
<proteinExistence type="predicted"/>
<evidence type="ECO:0000256" key="1">
    <source>
        <dbReference type="ARBA" id="ARBA00022730"/>
    </source>
</evidence>
<dbReference type="FunFam" id="3.40.50.300:FF:000830">
    <property type="entry name" value="Endonuclease MutS2"/>
    <property type="match status" value="1"/>
</dbReference>
<feature type="compositionally biased region" description="Pro residues" evidence="7">
    <location>
        <begin position="633"/>
        <end position="649"/>
    </location>
</feature>
<dbReference type="Pfam" id="PF00488">
    <property type="entry name" value="MutS_V"/>
    <property type="match status" value="1"/>
</dbReference>
<keyword evidence="4" id="KW-0067">ATP-binding</keyword>
<sequence>MDDHSLECLDFVRIRNLLAGYALSGLGKALAGNVRPVTRAALVRRWLAQVEELLRLMEERGMPPFGGITDVRELLQRCAPPLRVTVEEVSRIGDALAGTHAVAEHLKDLPESYPELRHLAGRVGDFRTIADRIRSVIDERSRVRDDASPKLQRVRAEIEDASAEIHRSVQRLLHEPDIRRVLQYPNHTFHGDRLVLPLRAEHRGRLPGIIHRSSDTGATVYVEPAAVVELNNRISNLRSEEQEEIGRLLWDLAHEIHLNGREIHKTLDTLAVLDLIVAKVRFAKDFELRCPRISEDGSLNVHAARHPFLVELARRKQAAGQTPAEVVPIDYRLGQDFKLLIITGPNTGGKTVTLKTVGLVSLMVQAGIPAPVGPESEVGIFSHVLIDVGDEQSMQQSLSTFSGHLTRILDMLRRAGPRTLILIDELGAGTDPDEGAALGRAMLDELLRLHCLCMVTTHLGALKGFALTHAGAENACVDFDTETLEPTFHLRIGEPGQSNAIEVAQRLGMSRRMISAARRNVSRKARVLQSALEGTRVVKRRAEDARREAETARYEAGAAQTAADAARTRLQREQAEFQRWVQRVVHLQAGDPVRVRNFDRDGKIVRMRLEQQRAEVDVGSFAVEVPLGDVLPPETPAPPPKLQPKPRPAQRPQRPQVVRPPTQGRARSAPTAPGPRHERKSQPTLPALTVEQAAALKPLDAVYVQRFQRQGRIARLNPAKRIAIVSVGQLEVEVPFDGLALLGKPKPVKPRPANTPPKEAVKKPDKPPEATEQGQSSAEGTPDQTPAPSPAPEAPPAAASPEATESPAPPAEADADKS</sequence>
<dbReference type="PANTHER" id="PTHR48466">
    <property type="entry name" value="OS10G0509000 PROTEIN-RELATED"/>
    <property type="match status" value="1"/>
</dbReference>
<evidence type="ECO:0000256" key="2">
    <source>
        <dbReference type="ARBA" id="ARBA00022741"/>
    </source>
</evidence>
<dbReference type="GO" id="GO:0005524">
    <property type="term" value="F:ATP binding"/>
    <property type="evidence" value="ECO:0007669"/>
    <property type="project" value="UniProtKB-KW"/>
</dbReference>
<evidence type="ECO:0000256" key="3">
    <source>
        <dbReference type="ARBA" id="ARBA00022801"/>
    </source>
</evidence>
<keyword evidence="9" id="KW-0540">Nuclease</keyword>
<dbReference type="PROSITE" id="PS00486">
    <property type="entry name" value="DNA_MISMATCH_REPAIR_2"/>
    <property type="match status" value="1"/>
</dbReference>
<dbReference type="SMART" id="SM00534">
    <property type="entry name" value="MUTSac"/>
    <property type="match status" value="1"/>
</dbReference>
<evidence type="ECO:0000313" key="9">
    <source>
        <dbReference type="EMBL" id="QDY92653.1"/>
    </source>
</evidence>
<dbReference type="GO" id="GO:0019843">
    <property type="term" value="F:rRNA binding"/>
    <property type="evidence" value="ECO:0007669"/>
    <property type="project" value="UniProtKB-KW"/>
</dbReference>
<dbReference type="GO" id="GO:0030983">
    <property type="term" value="F:mismatched DNA binding"/>
    <property type="evidence" value="ECO:0007669"/>
    <property type="project" value="InterPro"/>
</dbReference>
<feature type="compositionally biased region" description="Pro residues" evidence="7">
    <location>
        <begin position="785"/>
        <end position="795"/>
    </location>
</feature>
<dbReference type="InterPro" id="IPR027417">
    <property type="entry name" value="P-loop_NTPase"/>
</dbReference>
<dbReference type="GO" id="GO:0045910">
    <property type="term" value="P:negative regulation of DNA recombination"/>
    <property type="evidence" value="ECO:0007669"/>
    <property type="project" value="InterPro"/>
</dbReference>
<dbReference type="Pfam" id="PF20297">
    <property type="entry name" value="MSSS"/>
    <property type="match status" value="1"/>
</dbReference>
<accession>A0A5B8JPB2</accession>
<feature type="region of interest" description="Disordered" evidence="7">
    <location>
        <begin position="627"/>
        <end position="684"/>
    </location>
</feature>
<gene>
    <name evidence="9" type="primary">mutS2</name>
    <name evidence="9" type="ORF">fos2004AM_00022</name>
</gene>
<dbReference type="SUPFAM" id="SSF52540">
    <property type="entry name" value="P-loop containing nucleoside triphosphate hydrolases"/>
    <property type="match status" value="1"/>
</dbReference>
<name>A0A5B8JPB2_9BACT</name>
<dbReference type="Gene3D" id="3.40.50.300">
    <property type="entry name" value="P-loop containing nucleotide triphosphate hydrolases"/>
    <property type="match status" value="1"/>
</dbReference>
<dbReference type="InterPro" id="IPR036187">
    <property type="entry name" value="DNA_mismatch_repair_MutS_sf"/>
</dbReference>
<dbReference type="GO" id="GO:0140664">
    <property type="term" value="F:ATP-dependent DNA damage sensor activity"/>
    <property type="evidence" value="ECO:0007669"/>
    <property type="project" value="InterPro"/>
</dbReference>
<keyword evidence="5" id="KW-0694">RNA-binding</keyword>
<dbReference type="SMART" id="SM00533">
    <property type="entry name" value="MUTSd"/>
    <property type="match status" value="1"/>
</dbReference>
<keyword evidence="1" id="KW-0699">rRNA-binding</keyword>
<keyword evidence="6" id="KW-0238">DNA-binding</keyword>
<dbReference type="NCBIfam" id="TIGR01069">
    <property type="entry name" value="mutS2"/>
    <property type="match status" value="1"/>
</dbReference>
<feature type="domain" description="DNA mismatch repair proteins mutS family" evidence="8">
    <location>
        <begin position="419"/>
        <end position="435"/>
    </location>
</feature>
<dbReference type="AlphaFoldDB" id="A0A5B8JPB2"/>
<protein>
    <submittedName>
        <fullName evidence="9">Endonuclease MutS2</fullName>
        <ecNumber evidence="9">3.1.-.-</ecNumber>
    </submittedName>
</protein>
<organism evidence="9">
    <name type="scientific">uncultured Planctomycetota bacterium</name>
    <dbReference type="NCBI Taxonomy" id="120965"/>
    <lineage>
        <taxon>Bacteria</taxon>
        <taxon>Pseudomonadati</taxon>
        <taxon>Planctomycetota</taxon>
        <taxon>environmental samples</taxon>
    </lineage>
</organism>
<keyword evidence="2" id="KW-0547">Nucleotide-binding</keyword>
<dbReference type="PANTHER" id="PTHR48466:SF2">
    <property type="entry name" value="OS10G0509000 PROTEIN"/>
    <property type="match status" value="1"/>
</dbReference>
<feature type="compositionally biased region" description="Polar residues" evidence="7">
    <location>
        <begin position="772"/>
        <end position="784"/>
    </location>
</feature>
<dbReference type="InterPro" id="IPR007696">
    <property type="entry name" value="DNA_mismatch_repair_MutS_core"/>
</dbReference>
<dbReference type="InterPro" id="IPR005747">
    <property type="entry name" value="MutS2"/>
</dbReference>
<evidence type="ECO:0000259" key="8">
    <source>
        <dbReference type="PROSITE" id="PS00486"/>
    </source>
</evidence>
<evidence type="ECO:0000256" key="5">
    <source>
        <dbReference type="ARBA" id="ARBA00022884"/>
    </source>
</evidence>
<dbReference type="EMBL" id="MK801296">
    <property type="protein sequence ID" value="QDY92653.1"/>
    <property type="molecule type" value="Genomic_DNA"/>
</dbReference>
<dbReference type="GO" id="GO:0004519">
    <property type="term" value="F:endonuclease activity"/>
    <property type="evidence" value="ECO:0007669"/>
    <property type="project" value="UniProtKB-KW"/>
</dbReference>
<keyword evidence="3 9" id="KW-0378">Hydrolase</keyword>
<feature type="region of interest" description="Disordered" evidence="7">
    <location>
        <begin position="741"/>
        <end position="818"/>
    </location>
</feature>
<evidence type="ECO:0000256" key="7">
    <source>
        <dbReference type="SAM" id="MobiDB-lite"/>
    </source>
</evidence>
<evidence type="ECO:0000256" key="6">
    <source>
        <dbReference type="ARBA" id="ARBA00023125"/>
    </source>
</evidence>
<feature type="compositionally biased region" description="Low complexity" evidence="7">
    <location>
        <begin position="650"/>
        <end position="663"/>
    </location>
</feature>
<reference evidence="9" key="1">
    <citation type="submission" date="2019-04" db="EMBL/GenBank/DDBJ databases">
        <title>Deep-cultivation of Planctomycetes uncovers their unique biology.</title>
        <authorList>
            <person name="Wiegand S."/>
            <person name="Meyerdierks A."/>
            <person name="Amann R."/>
            <person name="Jogler C."/>
        </authorList>
    </citation>
    <scope>NUCLEOTIDE SEQUENCE</scope>
</reference>
<feature type="compositionally biased region" description="Basic and acidic residues" evidence="7">
    <location>
        <begin position="759"/>
        <end position="769"/>
    </location>
</feature>
<dbReference type="EC" id="3.1.-.-" evidence="9"/>
<dbReference type="GO" id="GO:0006298">
    <property type="term" value="P:mismatch repair"/>
    <property type="evidence" value="ECO:0007669"/>
    <property type="project" value="InterPro"/>
</dbReference>